<dbReference type="InterPro" id="IPR004273">
    <property type="entry name" value="Dynein_heavy_D6_P-loop"/>
</dbReference>
<dbReference type="FunFam" id="1.20.920.30:FF:000001">
    <property type="entry name" value="Cytoplasmic dynein heavy chain 1"/>
    <property type="match status" value="1"/>
</dbReference>
<dbReference type="Gene3D" id="3.10.490.20">
    <property type="match status" value="1"/>
</dbReference>
<dbReference type="GO" id="GO:0008569">
    <property type="term" value="F:minus-end-directed microtubule motor activity"/>
    <property type="evidence" value="ECO:0007669"/>
    <property type="project" value="InterPro"/>
</dbReference>
<accession>T2MDT0</accession>
<dbReference type="FunFam" id="1.20.58.1120:FF:000003">
    <property type="entry name" value="Cytoplasmic dynein heavy chain 1"/>
    <property type="match status" value="1"/>
</dbReference>
<dbReference type="CDD" id="cd00009">
    <property type="entry name" value="AAA"/>
    <property type="match status" value="2"/>
</dbReference>
<reference evidence="15" key="1">
    <citation type="journal article" date="2013" name="Genome Biol. Evol.">
        <title>Punctuated emergences of genetic and phenotypic innovations in eumetazoan, bilaterian, euteleostome, and hominidae ancestors.</title>
        <authorList>
            <person name="Wenger Y."/>
            <person name="Galliot B."/>
        </authorList>
    </citation>
    <scope>NUCLEOTIDE SEQUENCE</scope>
    <source>
        <tissue evidence="15">Whole animals</tissue>
    </source>
</reference>
<feature type="domain" description="AAA+ ATPase" evidence="14">
    <location>
        <begin position="2185"/>
        <end position="2316"/>
    </location>
</feature>
<evidence type="ECO:0000256" key="12">
    <source>
        <dbReference type="ARBA" id="ARBA00033439"/>
    </source>
</evidence>
<name>T2MDT0_HYDVU</name>
<dbReference type="GO" id="GO:0045505">
    <property type="term" value="F:dynein intermediate chain binding"/>
    <property type="evidence" value="ECO:0007669"/>
    <property type="project" value="InterPro"/>
</dbReference>
<dbReference type="InterPro" id="IPR024743">
    <property type="entry name" value="Dynein_HC_stalk"/>
</dbReference>
<dbReference type="FunFam" id="1.10.8.720:FF:000003">
    <property type="entry name" value="Cytoplasmic dynein heavy chain 2"/>
    <property type="match status" value="1"/>
</dbReference>
<keyword evidence="4" id="KW-0493">Microtubule</keyword>
<evidence type="ECO:0000256" key="9">
    <source>
        <dbReference type="ARBA" id="ARBA00023054"/>
    </source>
</evidence>
<evidence type="ECO:0000259" key="14">
    <source>
        <dbReference type="SMART" id="SM00382"/>
    </source>
</evidence>
<keyword evidence="11" id="KW-0206">Cytoskeleton</keyword>
<dbReference type="Gene3D" id="1.10.8.720">
    <property type="entry name" value="Region D6 of dynein motor"/>
    <property type="match status" value="1"/>
</dbReference>
<dbReference type="FunFam" id="1.20.1270.280:FF:000004">
    <property type="entry name" value="Cytoplasmic dynein heavy chain 2"/>
    <property type="match status" value="1"/>
</dbReference>
<dbReference type="FunFam" id="3.40.50.300:FF:000517">
    <property type="entry name" value="Cytoplasmic dynein heavy chain 1"/>
    <property type="match status" value="1"/>
</dbReference>
<evidence type="ECO:0000256" key="2">
    <source>
        <dbReference type="ARBA" id="ARBA00008887"/>
    </source>
</evidence>
<dbReference type="FunFam" id="1.10.8.1220:FF:000002">
    <property type="entry name" value="cytoplasmic dynein 1 heavy chain 1-like"/>
    <property type="match status" value="1"/>
</dbReference>
<dbReference type="Gene3D" id="3.40.50.300">
    <property type="entry name" value="P-loop containing nucleotide triphosphate hydrolases"/>
    <property type="match status" value="5"/>
</dbReference>
<keyword evidence="5" id="KW-0677">Repeat</keyword>
<evidence type="ECO:0000256" key="7">
    <source>
        <dbReference type="ARBA" id="ARBA00022840"/>
    </source>
</evidence>
<dbReference type="Gene3D" id="1.20.140.100">
    <property type="entry name" value="Dynein heavy chain, N-terminal domain 2"/>
    <property type="match status" value="1"/>
</dbReference>
<evidence type="ECO:0000256" key="11">
    <source>
        <dbReference type="ARBA" id="ARBA00023212"/>
    </source>
</evidence>
<dbReference type="InterPro" id="IPR035699">
    <property type="entry name" value="AAA_6"/>
</dbReference>
<dbReference type="GO" id="GO:0007018">
    <property type="term" value="P:microtubule-based movement"/>
    <property type="evidence" value="ECO:0007669"/>
    <property type="project" value="InterPro"/>
</dbReference>
<dbReference type="InterPro" id="IPR042222">
    <property type="entry name" value="Dynein_2_N"/>
</dbReference>
<dbReference type="Pfam" id="PF22597">
    <property type="entry name" value="DYN_lid"/>
    <property type="match status" value="1"/>
</dbReference>
<feature type="coiled-coil region" evidence="13">
    <location>
        <begin position="3394"/>
        <end position="3428"/>
    </location>
</feature>
<dbReference type="Pfam" id="PF12774">
    <property type="entry name" value="AAA_6"/>
    <property type="match status" value="1"/>
</dbReference>
<dbReference type="InterPro" id="IPR043160">
    <property type="entry name" value="Dynein_C_barrel"/>
</dbReference>
<dbReference type="PANTHER" id="PTHR46532">
    <property type="entry name" value="MALE FERTILITY FACTOR KL5"/>
    <property type="match status" value="1"/>
</dbReference>
<dbReference type="Gene3D" id="1.20.58.1120">
    <property type="match status" value="1"/>
</dbReference>
<dbReference type="InterPro" id="IPR026983">
    <property type="entry name" value="DHC"/>
</dbReference>
<feature type="coiled-coil region" evidence="13">
    <location>
        <begin position="3176"/>
        <end position="3217"/>
    </location>
</feature>
<dbReference type="Pfam" id="PF12781">
    <property type="entry name" value="AAA_9"/>
    <property type="match status" value="1"/>
</dbReference>
<feature type="domain" description="AAA+ ATPase" evidence="14">
    <location>
        <begin position="2551"/>
        <end position="2701"/>
    </location>
</feature>
<dbReference type="FunFam" id="3.40.50.300:FF:000373">
    <property type="entry name" value="Cytoplasmic dynein heavy chain 2"/>
    <property type="match status" value="1"/>
</dbReference>
<dbReference type="InterPro" id="IPR003593">
    <property type="entry name" value="AAA+_ATPase"/>
</dbReference>
<evidence type="ECO:0000256" key="4">
    <source>
        <dbReference type="ARBA" id="ARBA00022701"/>
    </source>
</evidence>
<gene>
    <name evidence="15" type="primary">DYNC1H1</name>
</gene>
<dbReference type="FunFam" id="3.40.50.300:FF:000071">
    <property type="entry name" value="Cytoplasmic dynein heavy chain 1"/>
    <property type="match status" value="1"/>
</dbReference>
<dbReference type="FunFam" id="1.20.140.100:FF:000002">
    <property type="entry name" value="Cytoplasmic dynein heavy chain 1"/>
    <property type="match status" value="1"/>
</dbReference>
<keyword evidence="3" id="KW-0963">Cytoplasm</keyword>
<dbReference type="FunFam" id="3.10.490.20:FF:000004">
    <property type="entry name" value="Cytoplasmic dynein heavy chain 2"/>
    <property type="match status" value="1"/>
</dbReference>
<keyword evidence="9 13" id="KW-0175">Coiled coil</keyword>
<dbReference type="Gene3D" id="1.20.1270.280">
    <property type="match status" value="1"/>
</dbReference>
<keyword evidence="8" id="KW-0243">Dynein</keyword>
<comment type="subcellular location">
    <subcellularLocation>
        <location evidence="1">Cytoplasm</location>
        <location evidence="1">Cytoskeleton</location>
    </subcellularLocation>
</comment>
<dbReference type="Gene3D" id="6.10.140.1060">
    <property type="match status" value="1"/>
</dbReference>
<dbReference type="Gene3D" id="1.10.8.1220">
    <property type="match status" value="1"/>
</dbReference>
<dbReference type="Pfam" id="PF18198">
    <property type="entry name" value="AAA_lid_11"/>
    <property type="match status" value="1"/>
</dbReference>
<dbReference type="Pfam" id="PF12777">
    <property type="entry name" value="MT"/>
    <property type="match status" value="1"/>
</dbReference>
<dbReference type="OrthoDB" id="6017248at2759"/>
<dbReference type="PANTHER" id="PTHR46532:SF13">
    <property type="entry name" value="CYTOPLASMIC DYNEIN 1 HEAVY CHAIN 1"/>
    <property type="match status" value="1"/>
</dbReference>
<dbReference type="InterPro" id="IPR013602">
    <property type="entry name" value="Dynein_heavy_linker"/>
</dbReference>
<protein>
    <recommendedName>
        <fullName evidence="12">Dynein heavy chain, cytosolic</fullName>
    </recommendedName>
</protein>
<dbReference type="GO" id="GO:0005524">
    <property type="term" value="F:ATP binding"/>
    <property type="evidence" value="ECO:0007669"/>
    <property type="project" value="UniProtKB-KW"/>
</dbReference>
<dbReference type="FunFam" id="1.10.8.710:FF:000005">
    <property type="entry name" value="Cytoplasmic dynein heavy chain 1"/>
    <property type="match status" value="1"/>
</dbReference>
<dbReference type="InterPro" id="IPR054354">
    <property type="entry name" value="DYNC2H1-like_lid"/>
</dbReference>
<dbReference type="FunFam" id="1.10.287.2620:FF:000001">
    <property type="entry name" value="Cytoplasmic dynein heavy chain 1"/>
    <property type="match status" value="1"/>
</dbReference>
<dbReference type="GO" id="GO:0005858">
    <property type="term" value="C:axonemal dynein complex"/>
    <property type="evidence" value="ECO:0007669"/>
    <property type="project" value="TreeGrafter"/>
</dbReference>
<dbReference type="InterPro" id="IPR042219">
    <property type="entry name" value="AAA_lid_11_sf"/>
</dbReference>
<dbReference type="InterPro" id="IPR013594">
    <property type="entry name" value="Dynein_heavy_tail"/>
</dbReference>
<keyword evidence="7" id="KW-0067">ATP-binding</keyword>
<evidence type="ECO:0000313" key="15">
    <source>
        <dbReference type="EMBL" id="CDG70092.1"/>
    </source>
</evidence>
<dbReference type="Gene3D" id="3.20.180.20">
    <property type="entry name" value="Dynein heavy chain, N-terminal domain 2"/>
    <property type="match status" value="1"/>
</dbReference>
<dbReference type="FunFam" id="3.20.180.20:FF:000002">
    <property type="entry name" value="Cytoplasmic dynein heavy chain 1"/>
    <property type="match status" value="1"/>
</dbReference>
<dbReference type="Pfam" id="PF18199">
    <property type="entry name" value="Dynein_C"/>
    <property type="match status" value="1"/>
</dbReference>
<dbReference type="InterPro" id="IPR041228">
    <property type="entry name" value="Dynein_C"/>
</dbReference>
<dbReference type="InterPro" id="IPR027417">
    <property type="entry name" value="P-loop_NTPase"/>
</dbReference>
<dbReference type="EMBL" id="HAAD01003860">
    <property type="protein sequence ID" value="CDG70092.1"/>
    <property type="molecule type" value="mRNA"/>
</dbReference>
<dbReference type="SMART" id="SM00382">
    <property type="entry name" value="AAA"/>
    <property type="match status" value="4"/>
</dbReference>
<feature type="domain" description="AAA+ ATPase" evidence="14">
    <location>
        <begin position="1876"/>
        <end position="2016"/>
    </location>
</feature>
<dbReference type="FunFam" id="1.10.472.130:FF:000002">
    <property type="entry name" value="Cytoplasmic dynein heavy chain 1"/>
    <property type="match status" value="1"/>
</dbReference>
<evidence type="ECO:0000256" key="13">
    <source>
        <dbReference type="SAM" id="Coils"/>
    </source>
</evidence>
<dbReference type="GO" id="GO:0051959">
    <property type="term" value="F:dynein light intermediate chain binding"/>
    <property type="evidence" value="ECO:0007669"/>
    <property type="project" value="InterPro"/>
</dbReference>
<organism evidence="15">
    <name type="scientific">Hydra vulgaris</name>
    <name type="common">Hydra</name>
    <name type="synonym">Hydra attenuata</name>
    <dbReference type="NCBI Taxonomy" id="6087"/>
    <lineage>
        <taxon>Eukaryota</taxon>
        <taxon>Metazoa</taxon>
        <taxon>Cnidaria</taxon>
        <taxon>Hydrozoa</taxon>
        <taxon>Hydroidolina</taxon>
        <taxon>Anthoathecata</taxon>
        <taxon>Aplanulata</taxon>
        <taxon>Hydridae</taxon>
        <taxon>Hydra</taxon>
    </lineage>
</organism>
<dbReference type="Gene3D" id="1.10.8.710">
    <property type="match status" value="1"/>
</dbReference>
<keyword evidence="6" id="KW-0547">Nucleotide-binding</keyword>
<dbReference type="Gene3D" id="1.10.287.2620">
    <property type="match status" value="1"/>
</dbReference>
<sequence length="4615" mass="528235">MEESDVGEPPPNIVVASVDAVIKYLRDVSISLFEEDSYALIDNVFVTDYAKELLKKFILESQCKSIIVYRTTSLKDEVENESAATSDYFYGLQLSVQFISEKETSIAFIKRGAVIEADKKISNQLHILNMVSSTPFDMLHSCISNAVSPFFKTYVKKSGKSDREGDKMVPSVEKKIAELEMGLLHLQQNIDIPEITLQIHPFVQGLLKKAEAEKRKVTQDDYAEKADDSTFLNSLQNQVNRWIREIQKVTKLERDPASGNALQEISFWLNLEKALHRIEDKQESPEVKLTLDILKFAKRFHAIVSFTNDTGLKQGLQTVANYNPLMKDFPLDQLLSATELERIKDALVGIFGHLKKIKLSQYPVQRCLRLIEAISKDLMSQLLKVLSTKKLMLMNYEDFEKVMIGTFSVLLAWDDEYDRLQQILRDMAKKKRDDSLKTMWRVNPSHKKLQARLDDMRKFRKQHEQLRIVILRVLRPATAKLSIEVVSDNIDEHMVDMADANAVQEVDLAYEYFKEVDPLDVTKDGNEAWETALKYYGERIDRVETRITARLRDQLGTAKNANEMFRIFSRFNALFVRPRIRGAIREYQKLLIGLVKEDIDSLHDKFKVQYPHSKASKMSKVRDLPPVSGSIIWAKEIERQLRTYLKRVEDVLGKDWENHIEGQGLKADGDNFRQKLNTQEIFDDWSQQVQQRALLVVGRLFAIDSHKTRSGPIKTILRIRVNFLKEVITLAKEVRNLKWLGFRVPLAIVRQANDANQYYPSAISLIESIRTYEITNNKVLEKPTIIPLVAGVRRDIQTLVAEGIGLEWMSYKLMPYVMRLSEAVTGYQEKVEELLTSIQKIDIEVQSLSTCAYKPEVFEEILSKIQKAVDELNLHSYSNLNAWVRSLDEQVENKLAARLQAGLKEWIKSLKKENELIDDKELAAYRPGGFADIKSMRIEFHIMNHVISVNPSVESCREHLYNEYASWVEVITGLRKIQSQRYQVGIEVHEEVTTKYRDLLEKLPDPSGIQTYDVYVEIEHLMNLITVYCKEWLNFQSLWDVEMVNVLPQLKTLENWMDMLGDIKASRHTFDTAETFKEFGPIIIDFNAIQTKVNLKYDTLQKAVVQQFGTRLGEEISDFFVNVSKARSDLEQQSLEVASTAEAVTFITYVQGLKRKIKLWEKSVMEFREGQKILERQRYQFPTFWLYSDNVDGEWGAFNDILKRKDSAIQNQISTLQHKIIAEDQSVEERTYNLLVEWEKEKPVSGVIKSETALNTLAIFEGKFNRLKEDRDNIQKAKEALELIEIGNLPPSEERVQVAIEELVDFKSVWSELDRVWSQLDALKEQTWVSVLPRKLRQSLDNIANGLKLLPARMRQYAAFDYVQKIIKGYLKVNVLIVELKSEALKERHWKQLTRKLNVKLSFTDLTLGQIWDCNLEKNELIVKDVISVAQGELALEEFLKQVKEAWQSFELELVSYQNRCKLIRSWDELFDKVKEHINSVSAMKLSPYYKVFEEDAVQWEDKLNRILNLFDVWIDVQRRWVYLDGIFSGSGDIQHLLPIETQRFGSISSEFLTLMRKVGKAPLVLDILNIPGVQRILERLGDLLGKIQKALGEYLERERASFPRFYFVGDEDLLEIIGNSKNVGRLQKHFKKMFAGIHTISLNADSTVVNGICSKEGEEVHFITPVSLIDFPKINEWLSKVEEQMRLTLATLLARSIKDIQAFSGKEIDTATYMNWVDKYQAQLVILSAQIFWSEQCENALVSIPNGDTAKIHEVLAVVEKTLNILADSVLQEQPVVRRLKLEQLITELVHQRDVTRMLIKHGTPDAKSFQWLSQMRFYFDPKQKNVLEQLSICMANAKFNYGFEYLGIQEKLVQTPLTDRCYLTMTQALEGRLGGSPFGPAGTGKTESVKALGNQLGKFVLVFNCDENFDFQAMGRIFIGLCQVGAWGCFDEFNRLEERMLSAVSQQIQTIQIALKQGCPEPGVPITIQLIGKEVKVSEEMAIFITMNPGYAGRSNLPDNLKKLFRSLAMTTPDRQLISQVMLYSQGFRTAEVLAGKVVPFFKLCREQLSCQSHYDFGLRALKSVLISAGNVKREKILQLKKNLNVQEINETRISENLNEQEIIIQSICETMIPKLIAEDIPLIHSLLADVFPGVKYVGAEMSSLRNEIMKVCKEMYLVYGENVDSGALWVEKVLQLYQISCIHHGLMMVGPSGSGKSMAWKVLLKALERYEGVQGVAHVIDPKAISKEDLYGVLDPNTREWSDGLFTHTLRKIIDNVRGELTKRQWIIFDGDVDPEWVENLNSVLDNTKLLTLPNGERLSIPHNVRIMFEVQDLKYATLATVSRCGMVWFSHEVVSSEMIVENYLSKIKNVLVEESEDDYKNKMVGNEVSLSPTLQVQRNFADCLTPYLVSNGLVLKTIEFASTKDHIMDFTKMRALSSLFSILNQGLRNILNYNHQHPDFPMSSEQFESYVPKYLVYALVWCMAGDSKLSIRQELSDYIHKLTTIPLPSSQSVIIDYEVTMNGDWVPWSNKVPHIEIETHKVASPDVVVPTLDTVRHESLLYTWLAEHKPLLLCGPPGSGKTMTLFAALRALPDMEVVGLNFSSATTPELILKTFDHYCEYRRTPNGIVLSPVQIGKWLILFCDEINLPDMDQYGTQRVISFLRQLVEQNGFYRTSDHQWVSLEKIQFVGACNPPTDPGRKPLSHRFLRHVPVVYVDYPGPSSLAQIYGTFNRAMLKLVPSLRGFANPLTDAMVELYTLSQSKFTQEMQPHYIYSPREMTRWVRGILEAIKPLDDLSVEGLVRLWAHEALRLFHDRLISDEERRWTNTNINLIAKKHFPNIDCELALKRPILYSNWLTKDYVPVDQEQLRDFTKARLKVFYEEELDVPLVLFDEVLDHVLRIDRIFRQPQGHLLLIGVSGAGKTTLSRFVAWMNGLSVVQVKVHRKYTAEDFDEDLRIVLRRSGCRNEKIAFIMDESNILDSSFLERMNTLLANGEVPGLFEGDEYSTLITQCKEGSQRAGLMLDSAEELYKWFTQQVMINLHVVLTMNPSSEGLKSRASTSPALFNRCVLNWFGDWSTGALYQVGQSFTSKVDLERSGYKPPDYLPLVYKDLQMPPSHRDVIVNAMVFVHQTLHATNESVSARGGHTVSVTPRSFLDFIHQYIKLFNEKRSDLEEQQLHLNVGLQKIRDTVSQVEELQKSLSMKSQELEAKNALANQKLKQMVKDQQEAEKKRVTSTELQSDLMLQTEQINIKKELIMTELAEVEPALQDAKTAVKSIKKDNLDEVRRLGNPPPAIKLALESICILLGTPSTDWKDIRVICSKATFIPSIVNFSTDSLTEREREKQMAKYISNPDYTFEKVNKASVACGPLVKWAIAQVNYATMLQKVEPLRNELFKSEEELLKNKSKLDSVAEMISELERSIAQYKEEYALLISEAQTIKADLVSVEAKVSRSTALLRSLSTERKRWESTSSGFQTQMDTVAGDVLLCSAFLAYGGYFDQQVRSRLWSAWTSHLEQASIQFRDDLARTEYLSTADDRLFWQSKSLPADDLCTENAVMLKRHNRYPLIIDPSGQATEFILQVFADKKITKTSFLDDAFRKNLESALRFGNPLLVQDVESYDPILNPVLNKELRRTGGRVLITLGDQDIDLSPAFTIFLSTRDPTIDFPPDLCSRVTFVNFTVTRSSLQSQCLNEVLKAERPEVDAKRSDLLKLQGEFNLRLRHLEKALLQALNDSKGSILDDDKVITTLETLKTEAAEITEKVAKTDKVMIEVEAVTDQYRNLASACSSIFFTLEGLHVVHFMYQYSLKFFLEIFQSVLYNNPKLKDKKDPTTRLHLLIECLFQSVYDRVSMGLLHDDRIAFGMLIARIRLKGQSQPNYDVEFDHFLRGKEIVVQSESLDLHGFSLDQKTALLRLSKFKPFKDILKYLSENEKEFNDFVCSQNPYDKVPKCWVESEPLTPSGEVMYKMLVLQALRPDNLHVAMRGFVLSVLGNNFLHTSEQEIDLIHIVENEIKASTPMILCSAPGYDVSSRVDDLVALTNKQITSIAIGSAEGFSDAEKAINASIKSGKWVLLKNVHLATQWLVSLEKRLHSLQPHPNFRLFMTMEINPKVPVNLLRASRIFVFEPPPGIKANLLRTFSTISSSRMSESPAERPRLYFLLAWFHAIVQERLRYTPLGWSKLYEFNESDLRVAFDMLDTWIASVSQNRANIAPEKLPWDAFSTLLGQSIYGGRIDNDFDQRLIQSFIERVFTLKSFDSEFPLVSTSSKDIVIPDVFRREQFIQWCESLPDYQPPSWLGLPNNAEKVILTNLSEATTSKILKMRLTAEDDELAYVPDEQKMDKGLGIDVRPQWMKDLHQSVKGWLHILPDKILAIKRTVENIKDPLYRFFEREINVGVKLLTTVRNDLGQVIDVCEGNSKQTNDLRNLIDTIVKGIIPKSWNRFTFPEGLTVIQWVVDLSERMKQLQSISRVANASGAKELRNIKVWLGGLFIPEAYITATRQYIAQANQWSLEELYLKVSIVDDFAAIQSVSDSGFVITGLKLQGATCLGNKLQIADTMMTDLPETSLHWIKMDSMTLGKTKVDGITLPVYLNQTRKDLLFTVDMESNGDVPKRVFYERGVAFISSNLSG</sequence>
<proteinExistence type="evidence at transcript level"/>
<evidence type="ECO:0000256" key="3">
    <source>
        <dbReference type="ARBA" id="ARBA00022490"/>
    </source>
</evidence>
<dbReference type="InterPro" id="IPR042228">
    <property type="entry name" value="Dynein_linker_3"/>
</dbReference>
<dbReference type="Pfam" id="PF08385">
    <property type="entry name" value="DHC_N1"/>
    <property type="match status" value="1"/>
</dbReference>
<dbReference type="Pfam" id="PF08393">
    <property type="entry name" value="DHC_N2"/>
    <property type="match status" value="1"/>
</dbReference>
<evidence type="ECO:0000256" key="10">
    <source>
        <dbReference type="ARBA" id="ARBA00023175"/>
    </source>
</evidence>
<dbReference type="InterPro" id="IPR041658">
    <property type="entry name" value="AAA_lid_11"/>
</dbReference>
<dbReference type="Pfam" id="PF17852">
    <property type="entry name" value="Dynein_AAA_lid"/>
    <property type="match status" value="1"/>
</dbReference>
<feature type="domain" description="AAA+ ATPase" evidence="14">
    <location>
        <begin position="2893"/>
        <end position="3059"/>
    </location>
</feature>
<dbReference type="InterPro" id="IPR024317">
    <property type="entry name" value="Dynein_heavy_chain_D4_dom"/>
</dbReference>
<dbReference type="GO" id="GO:0005874">
    <property type="term" value="C:microtubule"/>
    <property type="evidence" value="ECO:0007669"/>
    <property type="project" value="UniProtKB-KW"/>
</dbReference>
<dbReference type="Gene3D" id="1.10.472.130">
    <property type="match status" value="1"/>
</dbReference>
<evidence type="ECO:0000256" key="8">
    <source>
        <dbReference type="ARBA" id="ARBA00023017"/>
    </source>
</evidence>
<dbReference type="Gene3D" id="1.20.920.30">
    <property type="match status" value="1"/>
</dbReference>
<keyword evidence="10" id="KW-0505">Motor protein</keyword>
<dbReference type="FunFam" id="3.40.50.300:FF:000122">
    <property type="entry name" value="Cytoplasmic dynein 1 heavy chain"/>
    <property type="match status" value="1"/>
</dbReference>
<dbReference type="Pfam" id="PF03028">
    <property type="entry name" value="Dynein_heavy"/>
    <property type="match status" value="1"/>
</dbReference>
<evidence type="ECO:0000256" key="6">
    <source>
        <dbReference type="ARBA" id="ARBA00022741"/>
    </source>
</evidence>
<comment type="similarity">
    <text evidence="2">Belongs to the dynein heavy chain family.</text>
</comment>
<dbReference type="FunFam" id="3.40.50.300:FF:001956">
    <property type="entry name" value="Dynein cytoplasmic 1 heavy chain 1"/>
    <property type="match status" value="1"/>
</dbReference>
<dbReference type="InterPro" id="IPR043157">
    <property type="entry name" value="Dynein_AAA1S"/>
</dbReference>
<dbReference type="Pfam" id="PF12780">
    <property type="entry name" value="AAA_8"/>
    <property type="match status" value="1"/>
</dbReference>
<dbReference type="FunFam" id="1.20.920.20:FF:000002">
    <property type="entry name" value="Cytoplasmic dynein 1 heavy chain"/>
    <property type="match status" value="1"/>
</dbReference>
<dbReference type="Gene3D" id="1.20.920.20">
    <property type="match status" value="2"/>
</dbReference>
<evidence type="ECO:0000256" key="1">
    <source>
        <dbReference type="ARBA" id="ARBA00004245"/>
    </source>
</evidence>
<dbReference type="InterPro" id="IPR035706">
    <property type="entry name" value="AAA_9"/>
</dbReference>
<dbReference type="SUPFAM" id="SSF52540">
    <property type="entry name" value="P-loop containing nucleoside triphosphate hydrolases"/>
    <property type="match status" value="4"/>
</dbReference>
<evidence type="ECO:0000256" key="5">
    <source>
        <dbReference type="ARBA" id="ARBA00022737"/>
    </source>
</evidence>
<dbReference type="InterPro" id="IPR041466">
    <property type="entry name" value="Dynein_AAA5_ext"/>
</dbReference>
<dbReference type="Pfam" id="PF12775">
    <property type="entry name" value="AAA_7"/>
    <property type="match status" value="1"/>
</dbReference>